<protein>
    <submittedName>
        <fullName evidence="3">Acyltransferase</fullName>
    </submittedName>
</protein>
<dbReference type="OrthoDB" id="3229305at2"/>
<evidence type="ECO:0000259" key="2">
    <source>
        <dbReference type="Pfam" id="PF18164"/>
    </source>
</evidence>
<dbReference type="InterPro" id="IPR041644">
    <property type="entry name" value="GNAT_C"/>
</dbReference>
<dbReference type="Pfam" id="PF18082">
    <property type="entry name" value="NAT_N"/>
    <property type="match status" value="1"/>
</dbReference>
<dbReference type="EMBL" id="CP029788">
    <property type="protein sequence ID" value="AWT47523.1"/>
    <property type="molecule type" value="Genomic_DNA"/>
</dbReference>
<dbReference type="RefSeq" id="WP_110636268.1">
    <property type="nucleotide sequence ID" value="NZ_CP029788.1"/>
</dbReference>
<proteinExistence type="predicted"/>
<keyword evidence="4" id="KW-1185">Reference proteome</keyword>
<dbReference type="Proteomes" id="UP000247634">
    <property type="component" value="Chromosome"/>
</dbReference>
<dbReference type="InterPro" id="IPR041273">
    <property type="entry name" value="NAT_N"/>
</dbReference>
<organism evidence="3 4">
    <name type="scientific">Streptomyces actuosus</name>
    <dbReference type="NCBI Taxonomy" id="1885"/>
    <lineage>
        <taxon>Bacteria</taxon>
        <taxon>Bacillati</taxon>
        <taxon>Actinomycetota</taxon>
        <taxon>Actinomycetes</taxon>
        <taxon>Kitasatosporales</taxon>
        <taxon>Streptomycetaceae</taxon>
        <taxon>Streptomyces</taxon>
    </lineage>
</organism>
<keyword evidence="3" id="KW-0012">Acyltransferase</keyword>
<evidence type="ECO:0000313" key="4">
    <source>
        <dbReference type="Proteomes" id="UP000247634"/>
    </source>
</evidence>
<dbReference type="AlphaFoldDB" id="A0A2U9PD74"/>
<evidence type="ECO:0000259" key="1">
    <source>
        <dbReference type="Pfam" id="PF18082"/>
    </source>
</evidence>
<evidence type="ECO:0000313" key="3">
    <source>
        <dbReference type="EMBL" id="AWT47523.1"/>
    </source>
</evidence>
<gene>
    <name evidence="3" type="ORF">DMT42_09340</name>
</gene>
<accession>A0A2U9PD74</accession>
<feature type="domain" description="GNAT-like C-terminal" evidence="2">
    <location>
        <begin position="139"/>
        <end position="298"/>
    </location>
</feature>
<sequence length="300" mass="33704">MFGDDDELAETLCDLAVPHEDINTVVRMSRRVTDDPELRAAVERSLAVLVEGMGEIRDGAELPELDWPSGPLQRYFPLYVLLAALPAVRAHHRDRAIPPEVGRRTLADTGRCLAAHRRRYGTGGVLAPRWLTLHFRGELYQLGRLQFQRGRIGSWTGDSIAAAGLPVGTGDFGLGLHIPDFLGPLTPRAVDRSLELARAFFARHYPDEPYQVVTCGSWLLDPQLKRYLPEGSNIVRFQERFHISRLPDEPEDDVPVRFVFGGAPDADVERLPRRTALERAVVDHLRGGGHWYVGHGWFRL</sequence>
<name>A0A2U9PD74_STRAS</name>
<keyword evidence="3" id="KW-0808">Transferase</keyword>
<dbReference type="Pfam" id="PF18164">
    <property type="entry name" value="GNAT_C"/>
    <property type="match status" value="1"/>
</dbReference>
<reference evidence="3 4" key="1">
    <citation type="submission" date="2018-06" db="EMBL/GenBank/DDBJ databases">
        <title>The complete genome sequence of a nosiheptide producer Streptomyces actuosus ATCC 25421: deducing the ability of producing a new class III lantibiotics.</title>
        <authorList>
            <person name="Liu W."/>
            <person name="Sun F."/>
            <person name="Hu Y."/>
        </authorList>
    </citation>
    <scope>NUCLEOTIDE SEQUENCE [LARGE SCALE GENOMIC DNA]</scope>
    <source>
        <strain evidence="3 4">ATCC 25421</strain>
    </source>
</reference>
<feature type="domain" description="N-acyltransferase N-terminal" evidence="1">
    <location>
        <begin position="6"/>
        <end position="137"/>
    </location>
</feature>
<dbReference type="KEGG" id="sact:DMT42_09340"/>
<dbReference type="GO" id="GO:0016746">
    <property type="term" value="F:acyltransferase activity"/>
    <property type="evidence" value="ECO:0007669"/>
    <property type="project" value="UniProtKB-KW"/>
</dbReference>
<dbReference type="Gene3D" id="3.40.630.120">
    <property type="match status" value="1"/>
</dbReference>